<keyword evidence="2" id="KW-1185">Reference proteome</keyword>
<evidence type="ECO:0000313" key="2">
    <source>
        <dbReference type="Proteomes" id="UP000325577"/>
    </source>
</evidence>
<evidence type="ECO:0008006" key="3">
    <source>
        <dbReference type="Google" id="ProtNLM"/>
    </source>
</evidence>
<dbReference type="AlphaFoldDB" id="A0A5J5BID4"/>
<protein>
    <recommendedName>
        <fullName evidence="3">Retrotransposon gag domain-containing protein</fullName>
    </recommendedName>
</protein>
<reference evidence="1 2" key="1">
    <citation type="submission" date="2019-09" db="EMBL/GenBank/DDBJ databases">
        <title>A chromosome-level genome assembly of the Chinese tupelo Nyssa sinensis.</title>
        <authorList>
            <person name="Yang X."/>
            <person name="Kang M."/>
            <person name="Yang Y."/>
            <person name="Xiong H."/>
            <person name="Wang M."/>
            <person name="Zhang Z."/>
            <person name="Wang Z."/>
            <person name="Wu H."/>
            <person name="Ma T."/>
            <person name="Liu J."/>
            <person name="Xi Z."/>
        </authorList>
    </citation>
    <scope>NUCLEOTIDE SEQUENCE [LARGE SCALE GENOMIC DNA]</scope>
    <source>
        <strain evidence="1">J267</strain>
        <tissue evidence="1">Leaf</tissue>
    </source>
</reference>
<proteinExistence type="predicted"/>
<sequence length="121" mass="13885">MIPINSTPLKGTQLQQVMMVIALQKIWVKAVKLILSNPSSIRHRTISPFDQVGNEAQIYDLRKRVHETKETDLSVVEYYAGLNDLNAEYDQIRSQVLGRDPFPTLRQAYAFVQLEEGRRGQ</sequence>
<evidence type="ECO:0000313" key="1">
    <source>
        <dbReference type="EMBL" id="KAA8542915.1"/>
    </source>
</evidence>
<gene>
    <name evidence="1" type="ORF">F0562_024050</name>
</gene>
<dbReference type="Proteomes" id="UP000325577">
    <property type="component" value="Linkage Group LG12"/>
</dbReference>
<dbReference type="OrthoDB" id="1725534at2759"/>
<dbReference type="EMBL" id="CM018035">
    <property type="protein sequence ID" value="KAA8542915.1"/>
    <property type="molecule type" value="Genomic_DNA"/>
</dbReference>
<accession>A0A5J5BID4</accession>
<name>A0A5J5BID4_9ASTE</name>
<organism evidence="1 2">
    <name type="scientific">Nyssa sinensis</name>
    <dbReference type="NCBI Taxonomy" id="561372"/>
    <lineage>
        <taxon>Eukaryota</taxon>
        <taxon>Viridiplantae</taxon>
        <taxon>Streptophyta</taxon>
        <taxon>Embryophyta</taxon>
        <taxon>Tracheophyta</taxon>
        <taxon>Spermatophyta</taxon>
        <taxon>Magnoliopsida</taxon>
        <taxon>eudicotyledons</taxon>
        <taxon>Gunneridae</taxon>
        <taxon>Pentapetalae</taxon>
        <taxon>asterids</taxon>
        <taxon>Cornales</taxon>
        <taxon>Nyssaceae</taxon>
        <taxon>Nyssa</taxon>
    </lineage>
</organism>